<evidence type="ECO:0000313" key="3">
    <source>
        <dbReference type="Proteomes" id="UP000286288"/>
    </source>
</evidence>
<reference evidence="2 3" key="1">
    <citation type="submission" date="2018-08" db="EMBL/GenBank/DDBJ databases">
        <title>A genome reference for cultivated species of the human gut microbiota.</title>
        <authorList>
            <person name="Zou Y."/>
            <person name="Xue W."/>
            <person name="Luo G."/>
        </authorList>
    </citation>
    <scope>NUCLEOTIDE SEQUENCE [LARGE SCALE GENOMIC DNA]</scope>
    <source>
        <strain evidence="2 3">AF48-16</strain>
    </source>
</reference>
<accession>A0A415ESZ7</accession>
<feature type="region of interest" description="Disordered" evidence="1">
    <location>
        <begin position="40"/>
        <end position="65"/>
    </location>
</feature>
<organism evidence="2 3">
    <name type="scientific">Enterococcus casseliflavus</name>
    <name type="common">Enterococcus flavescens</name>
    <dbReference type="NCBI Taxonomy" id="37734"/>
    <lineage>
        <taxon>Bacteria</taxon>
        <taxon>Bacillati</taxon>
        <taxon>Bacillota</taxon>
        <taxon>Bacilli</taxon>
        <taxon>Lactobacillales</taxon>
        <taxon>Enterococcaceae</taxon>
        <taxon>Enterococcus</taxon>
    </lineage>
</organism>
<gene>
    <name evidence="2" type="ORF">DW084_08580</name>
</gene>
<evidence type="ECO:0000313" key="2">
    <source>
        <dbReference type="EMBL" id="RHK06425.1"/>
    </source>
</evidence>
<dbReference type="Proteomes" id="UP000286288">
    <property type="component" value="Unassembled WGS sequence"/>
</dbReference>
<dbReference type="AlphaFoldDB" id="A0A415ESZ7"/>
<feature type="region of interest" description="Disordered" evidence="1">
    <location>
        <begin position="1"/>
        <end position="26"/>
    </location>
</feature>
<comment type="caution">
    <text evidence="2">The sequence shown here is derived from an EMBL/GenBank/DDBJ whole genome shotgun (WGS) entry which is preliminary data.</text>
</comment>
<dbReference type="Gene3D" id="1.10.1220.170">
    <property type="match status" value="1"/>
</dbReference>
<dbReference type="EMBL" id="QRMZ01000010">
    <property type="protein sequence ID" value="RHK06425.1"/>
    <property type="molecule type" value="Genomic_DNA"/>
</dbReference>
<sequence>MYSSINKRIKKQAAEDQMTITATKDQESIQETAHLVNRTANSKHLEQSKPQVKAQKTITTRLEDL</sequence>
<evidence type="ECO:0000256" key="1">
    <source>
        <dbReference type="SAM" id="MobiDB-lite"/>
    </source>
</evidence>
<name>A0A415ESZ7_ENTCA</name>
<protein>
    <submittedName>
        <fullName evidence="2">Toxin-antitoxin system, antitoxin component, PHD domain protein</fullName>
    </submittedName>
</protein>
<proteinExistence type="predicted"/>